<dbReference type="RefSeq" id="WP_376802247.1">
    <property type="nucleotide sequence ID" value="NZ_DBNB01000034.1"/>
</dbReference>
<evidence type="ECO:0000256" key="8">
    <source>
        <dbReference type="ARBA" id="ARBA00022741"/>
    </source>
</evidence>
<dbReference type="InterPro" id="IPR027417">
    <property type="entry name" value="P-loop_NTPase"/>
</dbReference>
<keyword evidence="11 13" id="KW-0443">Lipid metabolism</keyword>
<comment type="pathway">
    <text evidence="2 13">Glycolipid biosynthesis; lipid IV(A) biosynthesis; lipid IV(A) from (3R)-3-hydroxytetradecanoyl-[acyl-carrier-protein] and UDP-N-acetyl-alpha-D-glucosamine: step 6/6.</text>
</comment>
<dbReference type="Pfam" id="PF02606">
    <property type="entry name" value="LpxK"/>
    <property type="match status" value="1"/>
</dbReference>
<keyword evidence="6 13" id="KW-0441">Lipid A biosynthesis</keyword>
<evidence type="ECO:0000256" key="3">
    <source>
        <dbReference type="ARBA" id="ARBA00012071"/>
    </source>
</evidence>
<comment type="caution">
    <text evidence="14">The sequence shown here is derived from an EMBL/GenBank/DDBJ whole genome shotgun (WGS) entry which is preliminary data.</text>
</comment>
<dbReference type="PANTHER" id="PTHR42724:SF1">
    <property type="entry name" value="TETRAACYLDISACCHARIDE 4'-KINASE, MITOCHONDRIAL-RELATED"/>
    <property type="match status" value="1"/>
</dbReference>
<dbReference type="EC" id="2.7.1.130" evidence="3 13"/>
<dbReference type="GO" id="GO:0009029">
    <property type="term" value="F:lipid-A 4'-kinase activity"/>
    <property type="evidence" value="ECO:0007669"/>
    <property type="project" value="UniProtKB-UniRule"/>
</dbReference>
<dbReference type="NCBIfam" id="TIGR00682">
    <property type="entry name" value="lpxK"/>
    <property type="match status" value="1"/>
</dbReference>
<accession>A0A1W9HWE3</accession>
<evidence type="ECO:0000313" key="14">
    <source>
        <dbReference type="EMBL" id="OQW51760.1"/>
    </source>
</evidence>
<dbReference type="UniPathway" id="UPA00359">
    <property type="reaction ID" value="UER00482"/>
</dbReference>
<dbReference type="GO" id="GO:0005524">
    <property type="term" value="F:ATP binding"/>
    <property type="evidence" value="ECO:0007669"/>
    <property type="project" value="UniProtKB-UniRule"/>
</dbReference>
<keyword evidence="5 13" id="KW-0444">Lipid biosynthesis</keyword>
<evidence type="ECO:0000256" key="7">
    <source>
        <dbReference type="ARBA" id="ARBA00022679"/>
    </source>
</evidence>
<evidence type="ECO:0000256" key="12">
    <source>
        <dbReference type="ARBA" id="ARBA00029757"/>
    </source>
</evidence>
<evidence type="ECO:0000256" key="5">
    <source>
        <dbReference type="ARBA" id="ARBA00022516"/>
    </source>
</evidence>
<evidence type="ECO:0000313" key="15">
    <source>
        <dbReference type="Proteomes" id="UP000192872"/>
    </source>
</evidence>
<dbReference type="PANTHER" id="PTHR42724">
    <property type="entry name" value="TETRAACYLDISACCHARIDE 4'-KINASE"/>
    <property type="match status" value="1"/>
</dbReference>
<sequence>MKAPAFWDEDNWRSRLVAPFAALYGAISQARLRRPPAGAVDVPVICVGNFTLGGAGKTPTVLFLARHFRSLGERPFVLSRGYGGSLKGPLVVNPAHHHAGEVGDEPSLMAQEVPVVIGADRLATARLAVAQGASLLLMDDGLQNPRLKRDCRLAIVDSVSGIGNARVFPAGPLRAPLGAQFELCDGVLLIGEGPRGAAVALTAAQHGKPVFRGRLVADDAARRLAGLKVLAFCGIGRPEKFRASLSEAGVEIGGFVAFADHHVLAKHEADQLMRRAAAEGLALVTTPKDQARLLGDPYTRQALAGLVNVAGIDLVLDTPDEFIAWLGTSATALKIPLSPSRRAP</sequence>
<evidence type="ECO:0000256" key="11">
    <source>
        <dbReference type="ARBA" id="ARBA00023098"/>
    </source>
</evidence>
<comment type="catalytic activity">
    <reaction evidence="13">
        <text>a lipid A disaccharide + ATP = a lipid IVA + ADP + H(+)</text>
        <dbReference type="Rhea" id="RHEA:67840"/>
        <dbReference type="ChEBI" id="CHEBI:15378"/>
        <dbReference type="ChEBI" id="CHEBI:30616"/>
        <dbReference type="ChEBI" id="CHEBI:176343"/>
        <dbReference type="ChEBI" id="CHEBI:176425"/>
        <dbReference type="ChEBI" id="CHEBI:456216"/>
        <dbReference type="EC" id="2.7.1.130"/>
    </reaction>
</comment>
<dbReference type="AlphaFoldDB" id="A0A1W9HWE3"/>
<gene>
    <name evidence="13" type="primary">lpxK</name>
    <name evidence="14" type="ORF">A4S15_09750</name>
</gene>
<dbReference type="GO" id="GO:0009244">
    <property type="term" value="P:lipopolysaccharide core region biosynthetic process"/>
    <property type="evidence" value="ECO:0007669"/>
    <property type="project" value="TreeGrafter"/>
</dbReference>
<reference evidence="14 15" key="1">
    <citation type="journal article" date="2017" name="Water Res.">
        <title>Comammox in drinking water systems.</title>
        <authorList>
            <person name="Wang Y."/>
            <person name="Ma L."/>
            <person name="Mao Y."/>
            <person name="Jiang X."/>
            <person name="Xia Y."/>
            <person name="Yu K."/>
            <person name="Li B."/>
            <person name="Zhang T."/>
        </authorList>
    </citation>
    <scope>NUCLEOTIDE SEQUENCE [LARGE SCALE GENOMIC DNA]</scope>
    <source>
        <strain evidence="14">SG_bin8</strain>
    </source>
</reference>
<keyword evidence="7 13" id="KW-0808">Transferase</keyword>
<dbReference type="HAMAP" id="MF_00409">
    <property type="entry name" value="LpxK"/>
    <property type="match status" value="1"/>
</dbReference>
<dbReference type="EMBL" id="LWDL01000017">
    <property type="protein sequence ID" value="OQW51760.1"/>
    <property type="molecule type" value="Genomic_DNA"/>
</dbReference>
<dbReference type="GO" id="GO:0005886">
    <property type="term" value="C:plasma membrane"/>
    <property type="evidence" value="ECO:0007669"/>
    <property type="project" value="TreeGrafter"/>
</dbReference>
<dbReference type="SUPFAM" id="SSF52540">
    <property type="entry name" value="P-loop containing nucleoside triphosphate hydrolases"/>
    <property type="match status" value="1"/>
</dbReference>
<evidence type="ECO:0000256" key="10">
    <source>
        <dbReference type="ARBA" id="ARBA00022840"/>
    </source>
</evidence>
<dbReference type="STRING" id="1827387.A4S15_09750"/>
<keyword evidence="10 13" id="KW-0067">ATP-binding</keyword>
<dbReference type="InterPro" id="IPR003758">
    <property type="entry name" value="LpxK"/>
</dbReference>
<comment type="similarity">
    <text evidence="13">Belongs to the LpxK family.</text>
</comment>
<organism evidence="14 15">
    <name type="scientific">Candidatus Raskinella chloraquaticus</name>
    <dbReference type="NCBI Taxonomy" id="1951219"/>
    <lineage>
        <taxon>Bacteria</taxon>
        <taxon>Pseudomonadati</taxon>
        <taxon>Pseudomonadota</taxon>
        <taxon>Alphaproteobacteria</taxon>
        <taxon>Hyphomicrobiales</taxon>
        <taxon>Phreatobacteraceae</taxon>
        <taxon>Candidatus Raskinella</taxon>
    </lineage>
</organism>
<dbReference type="GO" id="GO:0009245">
    <property type="term" value="P:lipid A biosynthetic process"/>
    <property type="evidence" value="ECO:0007669"/>
    <property type="project" value="UniProtKB-UniRule"/>
</dbReference>
<protein>
    <recommendedName>
        <fullName evidence="4 13">Tetraacyldisaccharide 4'-kinase</fullName>
        <ecNumber evidence="3 13">2.7.1.130</ecNumber>
    </recommendedName>
    <alternativeName>
        <fullName evidence="12 13">Lipid A 4'-kinase</fullName>
    </alternativeName>
</protein>
<evidence type="ECO:0000256" key="13">
    <source>
        <dbReference type="HAMAP-Rule" id="MF_00409"/>
    </source>
</evidence>
<evidence type="ECO:0000256" key="9">
    <source>
        <dbReference type="ARBA" id="ARBA00022777"/>
    </source>
</evidence>
<evidence type="ECO:0000256" key="4">
    <source>
        <dbReference type="ARBA" id="ARBA00016436"/>
    </source>
</evidence>
<evidence type="ECO:0000256" key="6">
    <source>
        <dbReference type="ARBA" id="ARBA00022556"/>
    </source>
</evidence>
<keyword evidence="8 13" id="KW-0547">Nucleotide-binding</keyword>
<proteinExistence type="inferred from homology"/>
<comment type="function">
    <text evidence="1 13">Transfers the gamma-phosphate of ATP to the 4'-position of a tetraacyldisaccharide 1-phosphate intermediate (termed DS-1-P) to form tetraacyldisaccharide 1,4'-bis-phosphate (lipid IVA).</text>
</comment>
<dbReference type="Proteomes" id="UP000192872">
    <property type="component" value="Unassembled WGS sequence"/>
</dbReference>
<keyword evidence="9 13" id="KW-0418">Kinase</keyword>
<evidence type="ECO:0000256" key="2">
    <source>
        <dbReference type="ARBA" id="ARBA00004870"/>
    </source>
</evidence>
<name>A0A1W9HWE3_9HYPH</name>
<feature type="binding site" evidence="13">
    <location>
        <begin position="51"/>
        <end position="58"/>
    </location>
    <ligand>
        <name>ATP</name>
        <dbReference type="ChEBI" id="CHEBI:30616"/>
    </ligand>
</feature>
<evidence type="ECO:0000256" key="1">
    <source>
        <dbReference type="ARBA" id="ARBA00002274"/>
    </source>
</evidence>